<sequence length="168" mass="16970">MTSSSLIRAELSDTDDSGEFQTGKALGLAGEELDAVLRMQPHGFSSHPPKGSVAMLLSLGASRERAVLLGAEHPDHRPRGLPAGATALYDASGNIIKLVGGGGIETSAAGRPYMLKVGTLTIEADSVVIKSSDINLGGTGGKPVAVEGTVCSDGATLVGNFATTVKAV</sequence>
<accession>A0ABU0JEW2</accession>
<gene>
    <name evidence="3" type="ORF">QO011_005852</name>
</gene>
<protein>
    <submittedName>
        <fullName evidence="3">Phage gp45-like</fullName>
    </submittedName>
</protein>
<name>A0ABU0JEW2_9HYPH</name>
<evidence type="ECO:0000313" key="3">
    <source>
        <dbReference type="EMBL" id="MDQ0472822.1"/>
    </source>
</evidence>
<feature type="domain" description="Bacteriophage Mu Gp45 N-terminal" evidence="2">
    <location>
        <begin position="8"/>
        <end position="74"/>
    </location>
</feature>
<comment type="caution">
    <text evidence="3">The sequence shown here is derived from an EMBL/GenBank/DDBJ whole genome shotgun (WGS) entry which is preliminary data.</text>
</comment>
<keyword evidence="4" id="KW-1185">Reference proteome</keyword>
<dbReference type="InterPro" id="IPR053861">
    <property type="entry name" value="Phage_Mu_Gp45_N"/>
</dbReference>
<evidence type="ECO:0000259" key="2">
    <source>
        <dbReference type="Pfam" id="PF06890"/>
    </source>
</evidence>
<proteinExistence type="predicted"/>
<feature type="region of interest" description="Disordered" evidence="1">
    <location>
        <begin position="1"/>
        <end position="22"/>
    </location>
</feature>
<evidence type="ECO:0000256" key="1">
    <source>
        <dbReference type="SAM" id="MobiDB-lite"/>
    </source>
</evidence>
<organism evidence="3 4">
    <name type="scientific">Labrys wisconsinensis</name>
    <dbReference type="NCBI Taxonomy" id="425677"/>
    <lineage>
        <taxon>Bacteria</taxon>
        <taxon>Pseudomonadati</taxon>
        <taxon>Pseudomonadota</taxon>
        <taxon>Alphaproteobacteria</taxon>
        <taxon>Hyphomicrobiales</taxon>
        <taxon>Xanthobacteraceae</taxon>
        <taxon>Labrys</taxon>
    </lineage>
</organism>
<reference evidence="3 4" key="1">
    <citation type="submission" date="2023-07" db="EMBL/GenBank/DDBJ databases">
        <title>Genomic Encyclopedia of Type Strains, Phase IV (KMG-IV): sequencing the most valuable type-strain genomes for metagenomic binning, comparative biology and taxonomic classification.</title>
        <authorList>
            <person name="Goeker M."/>
        </authorList>
    </citation>
    <scope>NUCLEOTIDE SEQUENCE [LARGE SCALE GENOMIC DNA]</scope>
    <source>
        <strain evidence="3 4">DSM 19619</strain>
    </source>
</reference>
<dbReference type="Pfam" id="PF06890">
    <property type="entry name" value="Phage_Mu_Gp45"/>
    <property type="match status" value="1"/>
</dbReference>
<dbReference type="EMBL" id="JAUSVX010000013">
    <property type="protein sequence ID" value="MDQ0472822.1"/>
    <property type="molecule type" value="Genomic_DNA"/>
</dbReference>
<dbReference type="Proteomes" id="UP001242480">
    <property type="component" value="Unassembled WGS sequence"/>
</dbReference>
<evidence type="ECO:0000313" key="4">
    <source>
        <dbReference type="Proteomes" id="UP001242480"/>
    </source>
</evidence>
<dbReference type="RefSeq" id="WP_307280191.1">
    <property type="nucleotide sequence ID" value="NZ_JAUSVX010000013.1"/>
</dbReference>